<protein>
    <recommendedName>
        <fullName evidence="4">Secreted protein</fullName>
    </recommendedName>
</protein>
<feature type="transmembrane region" description="Helical" evidence="1">
    <location>
        <begin position="196"/>
        <end position="219"/>
    </location>
</feature>
<comment type="caution">
    <text evidence="2">The sequence shown here is derived from an EMBL/GenBank/DDBJ whole genome shotgun (WGS) entry which is preliminary data.</text>
</comment>
<keyword evidence="3" id="KW-1185">Reference proteome</keyword>
<dbReference type="RefSeq" id="WP_344613649.1">
    <property type="nucleotide sequence ID" value="NZ_BAAARV010000027.1"/>
</dbReference>
<keyword evidence="1" id="KW-0472">Membrane</keyword>
<dbReference type="Proteomes" id="UP001501444">
    <property type="component" value="Unassembled WGS sequence"/>
</dbReference>
<dbReference type="EMBL" id="BAAARV010000027">
    <property type="protein sequence ID" value="GAA2348456.1"/>
    <property type="molecule type" value="Genomic_DNA"/>
</dbReference>
<gene>
    <name evidence="2" type="ORF">GCM10010170_036940</name>
</gene>
<evidence type="ECO:0000313" key="3">
    <source>
        <dbReference type="Proteomes" id="UP001501444"/>
    </source>
</evidence>
<name>A0ABN3GCL1_9ACTN</name>
<organism evidence="2 3">
    <name type="scientific">Dactylosporangium salmoneum</name>
    <dbReference type="NCBI Taxonomy" id="53361"/>
    <lineage>
        <taxon>Bacteria</taxon>
        <taxon>Bacillati</taxon>
        <taxon>Actinomycetota</taxon>
        <taxon>Actinomycetes</taxon>
        <taxon>Micromonosporales</taxon>
        <taxon>Micromonosporaceae</taxon>
        <taxon>Dactylosporangium</taxon>
    </lineage>
</organism>
<evidence type="ECO:0000256" key="1">
    <source>
        <dbReference type="SAM" id="Phobius"/>
    </source>
</evidence>
<accession>A0ABN3GCL1</accession>
<proteinExistence type="predicted"/>
<reference evidence="2 3" key="1">
    <citation type="journal article" date="2019" name="Int. J. Syst. Evol. Microbiol.">
        <title>The Global Catalogue of Microorganisms (GCM) 10K type strain sequencing project: providing services to taxonomists for standard genome sequencing and annotation.</title>
        <authorList>
            <consortium name="The Broad Institute Genomics Platform"/>
            <consortium name="The Broad Institute Genome Sequencing Center for Infectious Disease"/>
            <person name="Wu L."/>
            <person name="Ma J."/>
        </authorList>
    </citation>
    <scope>NUCLEOTIDE SEQUENCE [LARGE SCALE GENOMIC DNA]</scope>
    <source>
        <strain evidence="2 3">JCM 3272</strain>
    </source>
</reference>
<keyword evidence="1" id="KW-1133">Transmembrane helix</keyword>
<keyword evidence="1" id="KW-0812">Transmembrane</keyword>
<feature type="transmembrane region" description="Helical" evidence="1">
    <location>
        <begin position="7"/>
        <end position="27"/>
    </location>
</feature>
<evidence type="ECO:0008006" key="4">
    <source>
        <dbReference type="Google" id="ProtNLM"/>
    </source>
</evidence>
<sequence>MRRQKVIDIVWVSVVGAVMAGAIAYFMTHASGHDDGSAHHAAAESVADDLTRAAEAHGICYGWYLLDDETPVSSGSNLGVGVRVAEHPDRCPKWIEVRGTYHDYPDNSQFEDYAEYAIAVSAGLGKGLDPAGLERVDAGTNRLLDDSRGTILDAAEALPLLALEAGMTATPVPERAATGTPRPVAEGGSDFLRDRWVLLLIGGALLLAAAGTTVLLRWLSRLW</sequence>
<evidence type="ECO:0000313" key="2">
    <source>
        <dbReference type="EMBL" id="GAA2348456.1"/>
    </source>
</evidence>